<keyword evidence="2" id="KW-1185">Reference proteome</keyword>
<comment type="caution">
    <text evidence="1">The sequence shown here is derived from an EMBL/GenBank/DDBJ whole genome shotgun (WGS) entry which is preliminary data.</text>
</comment>
<reference evidence="1 2" key="1">
    <citation type="submission" date="2021-06" db="EMBL/GenBank/DDBJ databases">
        <title>Caerostris extrusa draft genome.</title>
        <authorList>
            <person name="Kono N."/>
            <person name="Arakawa K."/>
        </authorList>
    </citation>
    <scope>NUCLEOTIDE SEQUENCE [LARGE SCALE GENOMIC DNA]</scope>
</reference>
<gene>
    <name evidence="1" type="ORF">CEXT_536051</name>
</gene>
<protein>
    <submittedName>
        <fullName evidence="1">Uncharacterized protein</fullName>
    </submittedName>
</protein>
<dbReference type="Proteomes" id="UP001054945">
    <property type="component" value="Unassembled WGS sequence"/>
</dbReference>
<proteinExistence type="predicted"/>
<sequence length="80" mass="8897">MGQLKGKSFEGFPTPGAGCFRPAPSALVRLASQFPGRKLAIFLFLYQKGNFRKISVSGPPRHKDGEKFAFFFSTDKKNEI</sequence>
<evidence type="ECO:0000313" key="2">
    <source>
        <dbReference type="Proteomes" id="UP001054945"/>
    </source>
</evidence>
<organism evidence="1 2">
    <name type="scientific">Caerostris extrusa</name>
    <name type="common">Bark spider</name>
    <name type="synonym">Caerostris bankana</name>
    <dbReference type="NCBI Taxonomy" id="172846"/>
    <lineage>
        <taxon>Eukaryota</taxon>
        <taxon>Metazoa</taxon>
        <taxon>Ecdysozoa</taxon>
        <taxon>Arthropoda</taxon>
        <taxon>Chelicerata</taxon>
        <taxon>Arachnida</taxon>
        <taxon>Araneae</taxon>
        <taxon>Araneomorphae</taxon>
        <taxon>Entelegynae</taxon>
        <taxon>Araneoidea</taxon>
        <taxon>Araneidae</taxon>
        <taxon>Caerostris</taxon>
    </lineage>
</organism>
<evidence type="ECO:0000313" key="1">
    <source>
        <dbReference type="EMBL" id="GIY03707.1"/>
    </source>
</evidence>
<dbReference type="EMBL" id="BPLR01005614">
    <property type="protein sequence ID" value="GIY03707.1"/>
    <property type="molecule type" value="Genomic_DNA"/>
</dbReference>
<accession>A0AAV4Q694</accession>
<dbReference type="AlphaFoldDB" id="A0AAV4Q694"/>
<name>A0AAV4Q694_CAEEX</name>